<evidence type="ECO:0000256" key="4">
    <source>
        <dbReference type="ARBA" id="ARBA00022692"/>
    </source>
</evidence>
<evidence type="ECO:0000259" key="8">
    <source>
        <dbReference type="Pfam" id="PF04290"/>
    </source>
</evidence>
<keyword evidence="6 7" id="KW-0472">Membrane</keyword>
<evidence type="ECO:0000256" key="1">
    <source>
        <dbReference type="ARBA" id="ARBA00004651"/>
    </source>
</evidence>
<keyword evidence="7" id="KW-0997">Cell inner membrane</keyword>
<dbReference type="GO" id="GO:0005886">
    <property type="term" value="C:plasma membrane"/>
    <property type="evidence" value="ECO:0007669"/>
    <property type="project" value="UniProtKB-SubCell"/>
</dbReference>
<comment type="subcellular location">
    <subcellularLocation>
        <location evidence="7">Cell inner membrane</location>
        <topology evidence="7">Multi-pass membrane protein</topology>
    </subcellularLocation>
    <subcellularLocation>
        <location evidence="1">Cell membrane</location>
        <topology evidence="1">Multi-pass membrane protein</topology>
    </subcellularLocation>
</comment>
<evidence type="ECO:0000256" key="7">
    <source>
        <dbReference type="RuleBase" id="RU369079"/>
    </source>
</evidence>
<accession>A0A231V003</accession>
<proteinExistence type="inferred from homology"/>
<keyword evidence="3" id="KW-1003">Cell membrane</keyword>
<gene>
    <name evidence="9" type="ORF">B7H23_00675</name>
</gene>
<comment type="similarity">
    <text evidence="7">Belongs to the TRAP transporter small permease family.</text>
</comment>
<feature type="transmembrane region" description="Helical" evidence="7">
    <location>
        <begin position="12"/>
        <end position="36"/>
    </location>
</feature>
<organism evidence="9 10">
    <name type="scientific">Notoacmeibacter marinus</name>
    <dbReference type="NCBI Taxonomy" id="1876515"/>
    <lineage>
        <taxon>Bacteria</taxon>
        <taxon>Pseudomonadati</taxon>
        <taxon>Pseudomonadota</taxon>
        <taxon>Alphaproteobacteria</taxon>
        <taxon>Hyphomicrobiales</taxon>
        <taxon>Notoacmeibacteraceae</taxon>
        <taxon>Notoacmeibacter</taxon>
    </lineage>
</organism>
<evidence type="ECO:0000256" key="2">
    <source>
        <dbReference type="ARBA" id="ARBA00022448"/>
    </source>
</evidence>
<feature type="transmembrane region" description="Helical" evidence="7">
    <location>
        <begin position="130"/>
        <end position="153"/>
    </location>
</feature>
<sequence length="172" mass="19163">MSRWIERLAKTSAMVGGIVLVLLTIMTCISIIGRAGLSVGLKPVKGDFELIEAGVALAIFAFLPWCQLRRAHAMVDLFTARLPAQINRWIDLVSEIVMTVALIVITWRLYHGLTDKLRYGETTFILQFPVWWGYAAAFVPAVIACIVSIYMVFVRIGELSDKRPIETGGTIH</sequence>
<keyword evidence="4 7" id="KW-0812">Transmembrane</keyword>
<evidence type="ECO:0000313" key="9">
    <source>
        <dbReference type="EMBL" id="OXT01528.1"/>
    </source>
</evidence>
<dbReference type="RefSeq" id="WP_094075499.1">
    <property type="nucleotide sequence ID" value="NZ_NBYO01000001.1"/>
</dbReference>
<keyword evidence="2 7" id="KW-0813">Transport</keyword>
<comment type="subunit">
    <text evidence="7">The complex comprises the extracytoplasmic solute receptor protein and the two transmembrane proteins.</text>
</comment>
<keyword evidence="5 7" id="KW-1133">Transmembrane helix</keyword>
<evidence type="ECO:0000256" key="5">
    <source>
        <dbReference type="ARBA" id="ARBA00022989"/>
    </source>
</evidence>
<dbReference type="InterPro" id="IPR055348">
    <property type="entry name" value="DctQ"/>
</dbReference>
<name>A0A231V003_9HYPH</name>
<dbReference type="EMBL" id="NBYO01000001">
    <property type="protein sequence ID" value="OXT01528.1"/>
    <property type="molecule type" value="Genomic_DNA"/>
</dbReference>
<feature type="transmembrane region" description="Helical" evidence="7">
    <location>
        <begin position="89"/>
        <end position="110"/>
    </location>
</feature>
<comment type="caution">
    <text evidence="9">The sequence shown here is derived from an EMBL/GenBank/DDBJ whole genome shotgun (WGS) entry which is preliminary data.</text>
</comment>
<comment type="function">
    <text evidence="7">Part of the tripartite ATP-independent periplasmic (TRAP) transport system.</text>
</comment>
<reference evidence="10" key="1">
    <citation type="journal article" date="2017" name="Int. J. Syst. Evol. Microbiol.">
        <title>Notoacmeibacter marinus gen. nov., sp. nov., isolated from the gut of a limpet and proposal of Notoacmeibacteraceae fam. nov. in the order Rhizobiales of the class Alphaproteobacteria.</title>
        <authorList>
            <person name="Huang Z."/>
            <person name="Guo F."/>
            <person name="Lai Q."/>
        </authorList>
    </citation>
    <scope>NUCLEOTIDE SEQUENCE [LARGE SCALE GENOMIC DNA]</scope>
    <source>
        <strain evidence="10">XMTR2A4</strain>
    </source>
</reference>
<dbReference type="GO" id="GO:0022857">
    <property type="term" value="F:transmembrane transporter activity"/>
    <property type="evidence" value="ECO:0007669"/>
    <property type="project" value="UniProtKB-UniRule"/>
</dbReference>
<dbReference type="AlphaFoldDB" id="A0A231V003"/>
<feature type="transmembrane region" description="Helical" evidence="7">
    <location>
        <begin position="48"/>
        <end position="68"/>
    </location>
</feature>
<dbReference type="Proteomes" id="UP000215405">
    <property type="component" value="Unassembled WGS sequence"/>
</dbReference>
<evidence type="ECO:0000313" key="10">
    <source>
        <dbReference type="Proteomes" id="UP000215405"/>
    </source>
</evidence>
<dbReference type="Pfam" id="PF04290">
    <property type="entry name" value="DctQ"/>
    <property type="match status" value="1"/>
</dbReference>
<evidence type="ECO:0000256" key="3">
    <source>
        <dbReference type="ARBA" id="ARBA00022475"/>
    </source>
</evidence>
<protein>
    <recommendedName>
        <fullName evidence="7">TRAP transporter small permease protein</fullName>
    </recommendedName>
</protein>
<evidence type="ECO:0000256" key="6">
    <source>
        <dbReference type="ARBA" id="ARBA00023136"/>
    </source>
</evidence>
<keyword evidence="10" id="KW-1185">Reference proteome</keyword>
<feature type="domain" description="Tripartite ATP-independent periplasmic transporters DctQ component" evidence="8">
    <location>
        <begin position="23"/>
        <end position="154"/>
    </location>
</feature>